<dbReference type="AlphaFoldDB" id="A0A1J8R6J0"/>
<proteinExistence type="predicted"/>
<comment type="caution">
    <text evidence="1">The sequence shown here is derived from an EMBL/GenBank/DDBJ whole genome shotgun (WGS) entry which is preliminary data.</text>
</comment>
<sequence>MPLTPYQFQGLRGPPPANRLAMAITIAQIRDSNN</sequence>
<protein>
    <submittedName>
        <fullName evidence="1">Uncharacterized protein</fullName>
    </submittedName>
</protein>
<dbReference type="EMBL" id="LVVM01002037">
    <property type="protein sequence ID" value="OJA17378.1"/>
    <property type="molecule type" value="Genomic_DNA"/>
</dbReference>
<evidence type="ECO:0000313" key="1">
    <source>
        <dbReference type="EMBL" id="OJA17378.1"/>
    </source>
</evidence>
<reference evidence="1 2" key="1">
    <citation type="submission" date="2016-03" db="EMBL/GenBank/DDBJ databases">
        <title>Comparative genomics of the ectomycorrhizal sister species Rhizopogon vinicolor and Rhizopogon vesiculosus (Basidiomycota: Boletales) reveals a divergence of the mating type B locus.</title>
        <authorList>
            <person name="Mujic A.B."/>
            <person name="Kuo A."/>
            <person name="Tritt A."/>
            <person name="Lipzen A."/>
            <person name="Chen C."/>
            <person name="Johnson J."/>
            <person name="Sharma A."/>
            <person name="Barry K."/>
            <person name="Grigoriev I.V."/>
            <person name="Spatafora J.W."/>
        </authorList>
    </citation>
    <scope>NUCLEOTIDE SEQUENCE [LARGE SCALE GENOMIC DNA]</scope>
    <source>
        <strain evidence="1 2">AM-OR11-056</strain>
    </source>
</reference>
<feature type="non-terminal residue" evidence="1">
    <location>
        <position position="34"/>
    </location>
</feature>
<name>A0A1J8R6J0_9AGAM</name>
<dbReference type="Proteomes" id="UP000183567">
    <property type="component" value="Unassembled WGS sequence"/>
</dbReference>
<accession>A0A1J8R6J0</accession>
<organism evidence="1 2">
    <name type="scientific">Rhizopogon vesiculosus</name>
    <dbReference type="NCBI Taxonomy" id="180088"/>
    <lineage>
        <taxon>Eukaryota</taxon>
        <taxon>Fungi</taxon>
        <taxon>Dikarya</taxon>
        <taxon>Basidiomycota</taxon>
        <taxon>Agaricomycotina</taxon>
        <taxon>Agaricomycetes</taxon>
        <taxon>Agaricomycetidae</taxon>
        <taxon>Boletales</taxon>
        <taxon>Suillineae</taxon>
        <taxon>Rhizopogonaceae</taxon>
        <taxon>Rhizopogon</taxon>
    </lineage>
</organism>
<gene>
    <name evidence="1" type="ORF">AZE42_12423</name>
</gene>
<evidence type="ECO:0000313" key="2">
    <source>
        <dbReference type="Proteomes" id="UP000183567"/>
    </source>
</evidence>
<keyword evidence="2" id="KW-1185">Reference proteome</keyword>